<dbReference type="EMBL" id="JAAVUN010000034">
    <property type="protein sequence ID" value="NKE10611.1"/>
    <property type="molecule type" value="Genomic_DNA"/>
</dbReference>
<dbReference type="SUPFAM" id="SSF48619">
    <property type="entry name" value="Phospholipase A2, PLA2"/>
    <property type="match status" value="1"/>
</dbReference>
<feature type="signal peptide" evidence="1">
    <location>
        <begin position="1"/>
        <end position="26"/>
    </location>
</feature>
<organism evidence="2 3">
    <name type="scientific">Kocuria subflava</name>
    <dbReference type="NCBI Taxonomy" id="1736139"/>
    <lineage>
        <taxon>Bacteria</taxon>
        <taxon>Bacillati</taxon>
        <taxon>Actinomycetota</taxon>
        <taxon>Actinomycetes</taxon>
        <taxon>Micrococcales</taxon>
        <taxon>Micrococcaceae</taxon>
        <taxon>Kocuria</taxon>
    </lineage>
</organism>
<proteinExistence type="predicted"/>
<evidence type="ECO:0000256" key="1">
    <source>
        <dbReference type="SAM" id="SignalP"/>
    </source>
</evidence>
<dbReference type="AlphaFoldDB" id="A0A846U751"/>
<comment type="caution">
    <text evidence="2">The sequence shown here is derived from an EMBL/GenBank/DDBJ whole genome shotgun (WGS) entry which is preliminary data.</text>
</comment>
<dbReference type="Proteomes" id="UP000521379">
    <property type="component" value="Unassembled WGS sequence"/>
</dbReference>
<dbReference type="GO" id="GO:0006644">
    <property type="term" value="P:phospholipid metabolic process"/>
    <property type="evidence" value="ECO:0007669"/>
    <property type="project" value="InterPro"/>
</dbReference>
<accession>A0A846U751</accession>
<dbReference type="Pfam" id="PF09056">
    <property type="entry name" value="Phospholip_A2_3"/>
    <property type="match status" value="1"/>
</dbReference>
<dbReference type="InterPro" id="IPR036444">
    <property type="entry name" value="PLipase_A2_dom_sf"/>
</dbReference>
<protein>
    <recommendedName>
        <fullName evidence="4">Phospholipase A2</fullName>
    </recommendedName>
</protein>
<name>A0A846U751_9MICC</name>
<keyword evidence="1" id="KW-0732">Signal</keyword>
<dbReference type="RefSeq" id="WP_119933662.1">
    <property type="nucleotide sequence ID" value="NZ_JAAVUN010000034.1"/>
</dbReference>
<evidence type="ECO:0000313" key="3">
    <source>
        <dbReference type="Proteomes" id="UP000521379"/>
    </source>
</evidence>
<gene>
    <name evidence="2" type="ORF">GTW58_11870</name>
</gene>
<feature type="chain" id="PRO_5038546713" description="Phospholipase A2" evidence="1">
    <location>
        <begin position="27"/>
        <end position="209"/>
    </location>
</feature>
<sequence>MVTLRTTRWIAIASATLLLISLLTLATPTRAAPTPAASSANEMSSELTKSNAVTYQGVTITWTASDFSDATFTETPTVPDTPGTSENVTTGQASIIAYKQAKFRLSIIQDGGIAMASVNGCTFSPDRWGRANFNGVCNAHDICYGNRQGISRYTCDVRFLVGLQSVCTSAYPNRNQAATRTACYGVAQGYYQAVRNFGYFNYKGNGSRW</sequence>
<dbReference type="InterPro" id="IPR015141">
    <property type="entry name" value="PLipase_A2_prok/fun"/>
</dbReference>
<keyword evidence="3" id="KW-1185">Reference proteome</keyword>
<dbReference type="Gene3D" id="1.20.90.10">
    <property type="entry name" value="Phospholipase A2 domain"/>
    <property type="match status" value="1"/>
</dbReference>
<reference evidence="2 3" key="1">
    <citation type="submission" date="2020-02" db="EMBL/GenBank/DDBJ databases">
        <authorList>
            <person name="Sun Q."/>
        </authorList>
    </citation>
    <scope>NUCLEOTIDE SEQUENCE [LARGE SCALE GENOMIC DNA]</scope>
    <source>
        <strain evidence="2 3">YIM 13062</strain>
    </source>
</reference>
<dbReference type="GO" id="GO:0050482">
    <property type="term" value="P:arachidonate secretion"/>
    <property type="evidence" value="ECO:0007669"/>
    <property type="project" value="InterPro"/>
</dbReference>
<evidence type="ECO:0008006" key="4">
    <source>
        <dbReference type="Google" id="ProtNLM"/>
    </source>
</evidence>
<evidence type="ECO:0000313" key="2">
    <source>
        <dbReference type="EMBL" id="NKE10611.1"/>
    </source>
</evidence>
<dbReference type="GO" id="GO:0004623">
    <property type="term" value="F:phospholipase A2 activity"/>
    <property type="evidence" value="ECO:0007669"/>
    <property type="project" value="InterPro"/>
</dbReference>